<dbReference type="InterPro" id="IPR016181">
    <property type="entry name" value="Acyl_CoA_acyltransferase"/>
</dbReference>
<dbReference type="InterPro" id="IPR055100">
    <property type="entry name" value="GNAT_LYC1-like"/>
</dbReference>
<evidence type="ECO:0000313" key="3">
    <source>
        <dbReference type="Proteomes" id="UP001162031"/>
    </source>
</evidence>
<dbReference type="EMBL" id="CANTFL010000545">
    <property type="protein sequence ID" value="CAI5724042.1"/>
    <property type="molecule type" value="Genomic_DNA"/>
</dbReference>
<evidence type="ECO:0000313" key="2">
    <source>
        <dbReference type="EMBL" id="CAI5724042.1"/>
    </source>
</evidence>
<reference evidence="2" key="1">
    <citation type="submission" date="2022-12" db="EMBL/GenBank/DDBJ databases">
        <authorList>
            <person name="Webb A."/>
        </authorList>
    </citation>
    <scope>NUCLEOTIDE SEQUENCE</scope>
    <source>
        <strain evidence="2">Hp1</strain>
    </source>
</reference>
<dbReference type="SUPFAM" id="SSF55729">
    <property type="entry name" value="Acyl-CoA N-acyltransferases (Nat)"/>
    <property type="match status" value="1"/>
</dbReference>
<dbReference type="InterPro" id="IPR053013">
    <property type="entry name" value="LAT"/>
</dbReference>
<keyword evidence="3" id="KW-1185">Reference proteome</keyword>
<proteinExistence type="predicted"/>
<dbReference type="Pfam" id="PF13527">
    <property type="entry name" value="Acetyltransf_9"/>
    <property type="match status" value="1"/>
</dbReference>
<dbReference type="AlphaFoldDB" id="A0AAV0TRW8"/>
<sequence length="342" mass="39018">MSTFRVVQLTQEALKVQCKLDDYEEWGAPMLDMEQYQRKEAVQRSSTFSQRGSIFWALVDSQNVRDDADLVAGQTVLYCHCESHRFNCAVRHVSGEIEQGYSHHIGSVFTLPEHRKQGLATIFMKKVAEQLKQLSGAVVSVLYSDIGPTFYSRLGWKLHPSKMAAIDVANSFTTDVNGSSDTGMVSLYLDANLDKLLRSDNRRLLQLLKDEKYRGRDTFVVLPTRDSTEWQFCIGQHYARVRGYMELPSRCGVKINEDIFILWCHNVKESTLYILRARFPEAPTDAAISVQLLLDEALEEARKFSLTTVTSLSSAMLFCHRNAADSSEPLPYWLCNEKYSWV</sequence>
<protein>
    <recommendedName>
        <fullName evidence="1">LYC1 C-terminal domain-containing protein</fullName>
    </recommendedName>
</protein>
<dbReference type="PANTHER" id="PTHR34815">
    <property type="entry name" value="LYSINE ACETYLTRANSFERASE"/>
    <property type="match status" value="1"/>
</dbReference>
<accession>A0AAV0TRW8</accession>
<dbReference type="PANTHER" id="PTHR34815:SF2">
    <property type="entry name" value="N-ACETYLTRANSFERASE DOMAIN-CONTAINING PROTEIN"/>
    <property type="match status" value="1"/>
</dbReference>
<dbReference type="Gene3D" id="3.40.630.30">
    <property type="match status" value="1"/>
</dbReference>
<evidence type="ECO:0000259" key="1">
    <source>
        <dbReference type="Pfam" id="PF22998"/>
    </source>
</evidence>
<feature type="domain" description="LYC1 C-terminal" evidence="1">
    <location>
        <begin position="178"/>
        <end position="310"/>
    </location>
</feature>
<dbReference type="CDD" id="cd04301">
    <property type="entry name" value="NAT_SF"/>
    <property type="match status" value="1"/>
</dbReference>
<dbReference type="Pfam" id="PF22998">
    <property type="entry name" value="GNAT_LYC1-like"/>
    <property type="match status" value="1"/>
</dbReference>
<gene>
    <name evidence="2" type="ORF">HBR001_LOCUS3262</name>
</gene>
<dbReference type="Proteomes" id="UP001162031">
    <property type="component" value="Unassembled WGS sequence"/>
</dbReference>
<name>A0AAV0TRW8_HYABA</name>
<comment type="caution">
    <text evidence="2">The sequence shown here is derived from an EMBL/GenBank/DDBJ whole genome shotgun (WGS) entry which is preliminary data.</text>
</comment>
<organism evidence="2 3">
    <name type="scientific">Hyaloperonospora brassicae</name>
    <name type="common">Brassica downy mildew</name>
    <name type="synonym">Peronospora brassicae</name>
    <dbReference type="NCBI Taxonomy" id="162125"/>
    <lineage>
        <taxon>Eukaryota</taxon>
        <taxon>Sar</taxon>
        <taxon>Stramenopiles</taxon>
        <taxon>Oomycota</taxon>
        <taxon>Peronosporomycetes</taxon>
        <taxon>Peronosporales</taxon>
        <taxon>Peronosporaceae</taxon>
        <taxon>Hyaloperonospora</taxon>
    </lineage>
</organism>